<dbReference type="AlphaFoldDB" id="A0A1W1CCK6"/>
<accession>A0A1W1CCK6</accession>
<protein>
    <submittedName>
        <fullName evidence="1">Uncharacterized protein</fullName>
    </submittedName>
</protein>
<dbReference type="EMBL" id="FPHE01000127">
    <property type="protein sequence ID" value="SFV63461.1"/>
    <property type="molecule type" value="Genomic_DNA"/>
</dbReference>
<sequence>MSKIEEKEKIMSVKIISNEKKIVKLEVSIDLNNENFLETEELIMDKVNELGKKITQEALNNLEVEERVIRVKEQNLYPKNVKKNIKHHTEK</sequence>
<name>A0A1W1CCK6_9ZZZZ</name>
<organism evidence="1">
    <name type="scientific">hydrothermal vent metagenome</name>
    <dbReference type="NCBI Taxonomy" id="652676"/>
    <lineage>
        <taxon>unclassified sequences</taxon>
        <taxon>metagenomes</taxon>
        <taxon>ecological metagenomes</taxon>
    </lineage>
</organism>
<gene>
    <name evidence="1" type="ORF">MNB_SV-12-387</name>
</gene>
<evidence type="ECO:0000313" key="1">
    <source>
        <dbReference type="EMBL" id="SFV63461.1"/>
    </source>
</evidence>
<reference evidence="1" key="1">
    <citation type="submission" date="2016-10" db="EMBL/GenBank/DDBJ databases">
        <authorList>
            <person name="de Groot N.N."/>
        </authorList>
    </citation>
    <scope>NUCLEOTIDE SEQUENCE</scope>
</reference>
<proteinExistence type="predicted"/>